<evidence type="ECO:0000313" key="1">
    <source>
        <dbReference type="EMBL" id="KAB7494298.1"/>
    </source>
</evidence>
<reference evidence="1 2" key="1">
    <citation type="journal article" date="2019" name="PLoS Biol.">
        <title>Sex chromosomes control vertical transmission of feminizing Wolbachia symbionts in an isopod.</title>
        <authorList>
            <person name="Becking T."/>
            <person name="Chebbi M.A."/>
            <person name="Giraud I."/>
            <person name="Moumen B."/>
            <person name="Laverre T."/>
            <person name="Caubet Y."/>
            <person name="Peccoud J."/>
            <person name="Gilbert C."/>
            <person name="Cordaux R."/>
        </authorList>
    </citation>
    <scope>NUCLEOTIDE SEQUENCE [LARGE SCALE GENOMIC DNA]</scope>
    <source>
        <strain evidence="1">ANa2</strain>
        <tissue evidence="1">Whole body excluding digestive tract and cuticle</tissue>
    </source>
</reference>
<proteinExistence type="predicted"/>
<dbReference type="EMBL" id="SEYY01024218">
    <property type="protein sequence ID" value="KAB7494298.1"/>
    <property type="molecule type" value="Genomic_DNA"/>
</dbReference>
<gene>
    <name evidence="1" type="ORF">Anas_03911</name>
</gene>
<protein>
    <submittedName>
        <fullName evidence="1">Uncharacterized protein</fullName>
    </submittedName>
</protein>
<dbReference type="AlphaFoldDB" id="A0A5N5SKQ8"/>
<comment type="caution">
    <text evidence="1">The sequence shown here is derived from an EMBL/GenBank/DDBJ whole genome shotgun (WGS) entry which is preliminary data.</text>
</comment>
<keyword evidence="2" id="KW-1185">Reference proteome</keyword>
<organism evidence="1 2">
    <name type="scientific">Armadillidium nasatum</name>
    <dbReference type="NCBI Taxonomy" id="96803"/>
    <lineage>
        <taxon>Eukaryota</taxon>
        <taxon>Metazoa</taxon>
        <taxon>Ecdysozoa</taxon>
        <taxon>Arthropoda</taxon>
        <taxon>Crustacea</taxon>
        <taxon>Multicrustacea</taxon>
        <taxon>Malacostraca</taxon>
        <taxon>Eumalacostraca</taxon>
        <taxon>Peracarida</taxon>
        <taxon>Isopoda</taxon>
        <taxon>Oniscidea</taxon>
        <taxon>Crinocheta</taxon>
        <taxon>Armadillidiidae</taxon>
        <taxon>Armadillidium</taxon>
    </lineage>
</organism>
<accession>A0A5N5SKQ8</accession>
<feature type="non-terminal residue" evidence="1">
    <location>
        <position position="873"/>
    </location>
</feature>
<evidence type="ECO:0000313" key="2">
    <source>
        <dbReference type="Proteomes" id="UP000326759"/>
    </source>
</evidence>
<name>A0A5N5SKQ8_9CRUS</name>
<dbReference type="Proteomes" id="UP000326759">
    <property type="component" value="Unassembled WGS sequence"/>
</dbReference>
<sequence>MKMMDSFAIFFALSSPSLPSKTEIVSDEDGSFNSPGNEEKFVRSPLTPLLKFTEVLLPNIDVVFEAITLSKGIRLCQSFRDQVKIILKRASLPPFNVYLASSFIKFIKTSTEFAERIKKEISNDLALQDKEIITDELIMAESIYKLCFPLINVNMIGKWNIMFVEELKCQFNEDLLSQFNERIVKFVHNILLEKTVRKILQKMGYKSLENYTYKKSNSEKIDSTEYDSYIVNEEIQNSQIESEMTEMICKENSQKNESPQVNDSELSRKGIAIFNAVIKLYHCLQIYKNCWITGYQSSLKAPIWMNAMKRSDAEDWLILKGPFACDEVLKSILSIYSDGKYYTDEGFYKVSLPEKLRIIVQIENRSELTDDVLKRIPVIHFKNLEGNTQDFMTLKLYDYFGENEEAFLYLRKKENTIEQVLQYSKECFKDNLICTDKEKLLTLIEETLEMFLGFRTGFYKNKKLNFHEINEKPLASCADYFITPAMKWCSESIKYILVHFNYHIILQGYSGEGVSTFLDYFRKNYDKQIEMFTFPVPCKNAVKAFILFLLENYFLHHNLFKEGKAKTNAKGNSDCHLADLSEKEFIIDHAGENESLLIVEGIQWLLDKDCSSSFLHMLRYIFECNIIIDPDSKKVYRLNNIRLLLTMSFPYHPRLDEGLTTVKTQFVPDAFFHHCTLISFPRTSRELKIDMIKLELEETLVNSDEESVMYSSVKDSFKKFNDIIFLEDNPSNSTEKGFSNRLKSTLNEVLGHNKNNEVSLIEMSSDESSSIDVKYLGESRDSIILQQKTNIYKIFPETPNLKHFVRLISNLKRYRKLLTYDSSTVFFIFRTEILNVYNSLFVKKDFLEDVLQYLSVTYFEDRIEKDFFIFPQN</sequence>